<gene>
    <name evidence="2" type="ORF">FE840_009475</name>
</gene>
<proteinExistence type="predicted"/>
<feature type="transmembrane region" description="Helical" evidence="1">
    <location>
        <begin position="7"/>
        <end position="27"/>
    </location>
</feature>
<accession>A0ABX6QNC7</accession>
<reference evidence="2 3" key="1">
    <citation type="submission" date="2020-06" db="EMBL/GenBank/DDBJ databases">
        <title>Genome sequence of Rhizobium sp strain ADMK78.</title>
        <authorList>
            <person name="Rahi P."/>
        </authorList>
    </citation>
    <scope>NUCLEOTIDE SEQUENCE [LARGE SCALE GENOMIC DNA]</scope>
    <source>
        <strain evidence="2 3">ADMK78</strain>
    </source>
</reference>
<evidence type="ECO:0008006" key="4">
    <source>
        <dbReference type="Google" id="ProtNLM"/>
    </source>
</evidence>
<keyword evidence="1" id="KW-0472">Membrane</keyword>
<dbReference type="EMBL" id="CP058350">
    <property type="protein sequence ID" value="QLF69752.1"/>
    <property type="molecule type" value="Genomic_DNA"/>
</dbReference>
<feature type="transmembrane region" description="Helical" evidence="1">
    <location>
        <begin position="33"/>
        <end position="54"/>
    </location>
</feature>
<organism evidence="2 3">
    <name type="scientific">Peteryoungia desertarenae</name>
    <dbReference type="NCBI Taxonomy" id="1813451"/>
    <lineage>
        <taxon>Bacteria</taxon>
        <taxon>Pseudomonadati</taxon>
        <taxon>Pseudomonadota</taxon>
        <taxon>Alphaproteobacteria</taxon>
        <taxon>Hyphomicrobiales</taxon>
        <taxon>Rhizobiaceae</taxon>
        <taxon>Peteryoungia</taxon>
    </lineage>
</organism>
<protein>
    <recommendedName>
        <fullName evidence="4">CTP synthetase</fullName>
    </recommendedName>
</protein>
<evidence type="ECO:0000256" key="1">
    <source>
        <dbReference type="SAM" id="Phobius"/>
    </source>
</evidence>
<keyword evidence="1" id="KW-0812">Transmembrane</keyword>
<dbReference type="RefSeq" id="WP_138288329.1">
    <property type="nucleotide sequence ID" value="NZ_CP058350.1"/>
</dbReference>
<dbReference type="Proteomes" id="UP000308530">
    <property type="component" value="Chromosome"/>
</dbReference>
<name>A0ABX6QNC7_9HYPH</name>
<evidence type="ECO:0000313" key="3">
    <source>
        <dbReference type="Proteomes" id="UP000308530"/>
    </source>
</evidence>
<keyword evidence="3" id="KW-1185">Reference proteome</keyword>
<keyword evidence="1" id="KW-1133">Transmembrane helix</keyword>
<sequence>MLRLAAVLYILIASALGGAAVILVLSLNMMGGWQIAGAFLVGCLLSFPAAWFLARKIYGEMNGPRHV</sequence>
<evidence type="ECO:0000313" key="2">
    <source>
        <dbReference type="EMBL" id="QLF69752.1"/>
    </source>
</evidence>